<name>K9R5G8_9PAST</name>
<feature type="domain" description="Fimbrial-type adhesion" evidence="5">
    <location>
        <begin position="229"/>
        <end position="326"/>
    </location>
</feature>
<dbReference type="GO" id="GO:0043709">
    <property type="term" value="P:cell adhesion involved in single-species biofilm formation"/>
    <property type="evidence" value="ECO:0007669"/>
    <property type="project" value="TreeGrafter"/>
</dbReference>
<dbReference type="InterPro" id="IPR000259">
    <property type="entry name" value="Adhesion_dom_fimbrial"/>
</dbReference>
<dbReference type="EMBL" id="JX855930">
    <property type="protein sequence ID" value="AFY52589.1"/>
    <property type="molecule type" value="Genomic_DNA"/>
</dbReference>
<dbReference type="PANTHER" id="PTHR33420:SF14">
    <property type="entry name" value="TYPE 1 FIMBRIN D-MANNOSE SPECIFIC ADHESIN"/>
    <property type="match status" value="1"/>
</dbReference>
<evidence type="ECO:0000256" key="2">
    <source>
        <dbReference type="ARBA" id="ARBA00006671"/>
    </source>
</evidence>
<organism evidence="6">
    <name type="scientific">Gallibacterium anatis</name>
    <dbReference type="NCBI Taxonomy" id="750"/>
    <lineage>
        <taxon>Bacteria</taxon>
        <taxon>Pseudomonadati</taxon>
        <taxon>Pseudomonadota</taxon>
        <taxon>Gammaproteobacteria</taxon>
        <taxon>Pasteurellales</taxon>
        <taxon>Pasteurellaceae</taxon>
        <taxon>Gallibacterium</taxon>
    </lineage>
</organism>
<reference evidence="6" key="1">
    <citation type="journal article" date="2013" name="Infect. Immun.">
        <title>The Fimbrial Protein FlfA from Gallibacterium anatis Is a Virulence Factor and Vaccine Candidate.</title>
        <authorList>
            <person name="Bager R.J."/>
            <person name="Nesta B."/>
            <person name="Pors S.E."/>
            <person name="Soriani M."/>
            <person name="Serino L."/>
            <person name="Boyce J.D."/>
            <person name="Adler B."/>
            <person name="Bojesen A.M."/>
        </authorList>
    </citation>
    <scope>NUCLEOTIDE SEQUENCE</scope>
    <source>
        <strain evidence="6">12656/12</strain>
    </source>
</reference>
<feature type="signal peptide" evidence="4">
    <location>
        <begin position="1"/>
        <end position="32"/>
    </location>
</feature>
<dbReference type="InterPro" id="IPR008966">
    <property type="entry name" value="Adhesion_dom_sf"/>
</dbReference>
<comment type="subcellular location">
    <subcellularLocation>
        <location evidence="1">Fimbrium</location>
    </subcellularLocation>
</comment>
<dbReference type="PANTHER" id="PTHR33420">
    <property type="entry name" value="FIMBRIAL SUBUNIT ELFA-RELATED"/>
    <property type="match status" value="1"/>
</dbReference>
<dbReference type="InterPro" id="IPR050263">
    <property type="entry name" value="Bact_Fimbrial_Adh_Pro"/>
</dbReference>
<gene>
    <name evidence="6" type="primary">flfG</name>
</gene>
<accession>K9R5G8</accession>
<sequence length="389" mass="43934">MPILLKGEMMKKLLTYCSLLGIALSGYQPAFAKDLVFDGGIKIGIPEYRGPVDNHKMDLLVTSEKVEGKKIIYTWKLTNRIDSPFDDNDIKKAGKGDYCNNTQPNGAYHWEIKFYPKVEIVNQPYLARYFDISLTADGKKIWGSNAHQRIRVDIGKTVTFRLELTLKKEALYNGSGDYTIRKGQPLAVVSIFCENGGRNSNEWINQSQMYNKFTGIEMKAADDATLHFSRTCMISGRRDLEVNLAPVTKAELENKGRIKGGQFDLLLNCSQAEIKNAYIMFTDQLDPSNKTTLLTTQNGSTKRKDVKFIIQDSEGKAVQYGPAPTSSIVLWGENKGEQVDYPNMQLFGKRLSNEPFLKKSYTVFYQRGVLTGIEPGEVQGKVIYNLYYN</sequence>
<dbReference type="GO" id="GO:0009289">
    <property type="term" value="C:pilus"/>
    <property type="evidence" value="ECO:0007669"/>
    <property type="project" value="UniProtKB-SubCell"/>
</dbReference>
<keyword evidence="3" id="KW-0281">Fimbrium</keyword>
<evidence type="ECO:0000259" key="5">
    <source>
        <dbReference type="Pfam" id="PF00419"/>
    </source>
</evidence>
<dbReference type="Gene3D" id="2.60.40.1090">
    <property type="entry name" value="Fimbrial-type adhesion domain"/>
    <property type="match status" value="1"/>
</dbReference>
<dbReference type="InterPro" id="IPR036937">
    <property type="entry name" value="Adhesion_dom_fimbrial_sf"/>
</dbReference>
<dbReference type="AlphaFoldDB" id="K9R5G8"/>
<comment type="similarity">
    <text evidence="2">Belongs to the fimbrial protein family.</text>
</comment>
<protein>
    <submittedName>
        <fullName evidence="6">F17-like fimbrial adhesin</fullName>
    </submittedName>
</protein>
<evidence type="ECO:0000256" key="1">
    <source>
        <dbReference type="ARBA" id="ARBA00004561"/>
    </source>
</evidence>
<dbReference type="SUPFAM" id="SSF49401">
    <property type="entry name" value="Bacterial adhesins"/>
    <property type="match status" value="1"/>
</dbReference>
<evidence type="ECO:0000256" key="3">
    <source>
        <dbReference type="ARBA" id="ARBA00023263"/>
    </source>
</evidence>
<dbReference type="Pfam" id="PF00419">
    <property type="entry name" value="Fimbrial"/>
    <property type="match status" value="1"/>
</dbReference>
<evidence type="ECO:0000256" key="4">
    <source>
        <dbReference type="SAM" id="SignalP"/>
    </source>
</evidence>
<evidence type="ECO:0000313" key="6">
    <source>
        <dbReference type="EMBL" id="AFY52589.1"/>
    </source>
</evidence>
<keyword evidence="4" id="KW-0732">Signal</keyword>
<proteinExistence type="inferred from homology"/>
<feature type="chain" id="PRO_5003935505" evidence="4">
    <location>
        <begin position="33"/>
        <end position="389"/>
    </location>
</feature>